<dbReference type="Proteomes" id="UP000009168">
    <property type="component" value="Unassembled WGS sequence"/>
</dbReference>
<dbReference type="RefSeq" id="XP_012654171.1">
    <property type="nucleotide sequence ID" value="XM_012798717.1"/>
</dbReference>
<dbReference type="AlphaFoldDB" id="W7X7C4"/>
<name>W7X7C4_TETTS</name>
<gene>
    <name evidence="1" type="ORF">TTHERM_000216011</name>
</gene>
<reference evidence="2" key="1">
    <citation type="journal article" date="2006" name="PLoS Biol.">
        <title>Macronuclear genome sequence of the ciliate Tetrahymena thermophila, a model eukaryote.</title>
        <authorList>
            <person name="Eisen J.A."/>
            <person name="Coyne R.S."/>
            <person name="Wu M."/>
            <person name="Wu D."/>
            <person name="Thiagarajan M."/>
            <person name="Wortman J.R."/>
            <person name="Badger J.H."/>
            <person name="Ren Q."/>
            <person name="Amedeo P."/>
            <person name="Jones K.M."/>
            <person name="Tallon L.J."/>
            <person name="Delcher A.L."/>
            <person name="Salzberg S.L."/>
            <person name="Silva J.C."/>
            <person name="Haas B.J."/>
            <person name="Majoros W.H."/>
            <person name="Farzad M."/>
            <person name="Carlton J.M."/>
            <person name="Smith R.K. Jr."/>
            <person name="Garg J."/>
            <person name="Pearlman R.E."/>
            <person name="Karrer K.M."/>
            <person name="Sun L."/>
            <person name="Manning G."/>
            <person name="Elde N.C."/>
            <person name="Turkewitz A.P."/>
            <person name="Asai D.J."/>
            <person name="Wilkes D.E."/>
            <person name="Wang Y."/>
            <person name="Cai H."/>
            <person name="Collins K."/>
            <person name="Stewart B.A."/>
            <person name="Lee S.R."/>
            <person name="Wilamowska K."/>
            <person name="Weinberg Z."/>
            <person name="Ruzzo W.L."/>
            <person name="Wloga D."/>
            <person name="Gaertig J."/>
            <person name="Frankel J."/>
            <person name="Tsao C.-C."/>
            <person name="Gorovsky M.A."/>
            <person name="Keeling P.J."/>
            <person name="Waller R.F."/>
            <person name="Patron N.J."/>
            <person name="Cherry J.M."/>
            <person name="Stover N.A."/>
            <person name="Krieger C.J."/>
            <person name="del Toro C."/>
            <person name="Ryder H.F."/>
            <person name="Williamson S.C."/>
            <person name="Barbeau R.A."/>
            <person name="Hamilton E.P."/>
            <person name="Orias E."/>
        </authorList>
    </citation>
    <scope>NUCLEOTIDE SEQUENCE [LARGE SCALE GENOMIC DNA]</scope>
    <source>
        <strain evidence="2">SB210</strain>
    </source>
</reference>
<evidence type="ECO:0000313" key="1">
    <source>
        <dbReference type="EMBL" id="EWS73262.1"/>
    </source>
</evidence>
<protein>
    <submittedName>
        <fullName evidence="1">Uncharacterized protein</fullName>
    </submittedName>
</protein>
<organism evidence="1 2">
    <name type="scientific">Tetrahymena thermophila (strain SB210)</name>
    <dbReference type="NCBI Taxonomy" id="312017"/>
    <lineage>
        <taxon>Eukaryota</taxon>
        <taxon>Sar</taxon>
        <taxon>Alveolata</taxon>
        <taxon>Ciliophora</taxon>
        <taxon>Intramacronucleata</taxon>
        <taxon>Oligohymenophorea</taxon>
        <taxon>Hymenostomatida</taxon>
        <taxon>Tetrahymenina</taxon>
        <taxon>Tetrahymenidae</taxon>
        <taxon>Tetrahymena</taxon>
    </lineage>
</organism>
<dbReference type="GeneID" id="24437839"/>
<dbReference type="EMBL" id="GG662621">
    <property type="protein sequence ID" value="EWS73262.1"/>
    <property type="molecule type" value="Genomic_DNA"/>
</dbReference>
<evidence type="ECO:0000313" key="2">
    <source>
        <dbReference type="Proteomes" id="UP000009168"/>
    </source>
</evidence>
<proteinExistence type="predicted"/>
<keyword evidence="2" id="KW-1185">Reference proteome</keyword>
<accession>W7X7C4</accession>
<dbReference type="KEGG" id="tet:TTHERM_000216011"/>
<dbReference type="InParanoid" id="W7X7C4"/>
<sequence length="67" mass="7902">MHQNIAIPSTCGSLCALHTQQLNNNNNNNKIMQQYDIHRNVNNQYKFSHYQLGEKDLSRNQKRNDMI</sequence>